<evidence type="ECO:0000313" key="3">
    <source>
        <dbReference type="Proteomes" id="UP000030686"/>
    </source>
</evidence>
<dbReference type="OrthoDB" id="4360670at2759"/>
<name>W6PYB3_PENRF</name>
<dbReference type="EMBL" id="HG792015">
    <property type="protein sequence ID" value="CDM29243.1"/>
    <property type="molecule type" value="Genomic_DNA"/>
</dbReference>
<organism evidence="2 3">
    <name type="scientific">Penicillium roqueforti (strain FM164)</name>
    <dbReference type="NCBI Taxonomy" id="1365484"/>
    <lineage>
        <taxon>Eukaryota</taxon>
        <taxon>Fungi</taxon>
        <taxon>Dikarya</taxon>
        <taxon>Ascomycota</taxon>
        <taxon>Pezizomycotina</taxon>
        <taxon>Eurotiomycetes</taxon>
        <taxon>Eurotiomycetidae</taxon>
        <taxon>Eurotiales</taxon>
        <taxon>Aspergillaceae</taxon>
        <taxon>Penicillium</taxon>
    </lineage>
</organism>
<dbReference type="OMA" id="CTTECAC"/>
<feature type="coiled-coil region" evidence="1">
    <location>
        <begin position="48"/>
        <end position="75"/>
    </location>
</feature>
<proteinExistence type="predicted"/>
<gene>
    <name evidence="2" type="ORF">PROQFM164_S01g003055</name>
</gene>
<sequence length="201" mass="23469">MVFRTETWRIERKRIGWTEYKFLYRKGYKKARCGLDLFVQLIIADYHVRELAQQKEALQEKLEKLDKTQEVLQKEYWYQECELHKWQSSIPGGPMKLAYESLRKNPKWYMQNELIKDCAGRGGCCGRECGCCEKRESTPEKSMGAGHCTTGCACCSSFRGCELTAQEKKNIRDALRAALKYSNSAYLLSMSRAYIIRDRKV</sequence>
<evidence type="ECO:0000256" key="1">
    <source>
        <dbReference type="SAM" id="Coils"/>
    </source>
</evidence>
<keyword evidence="3" id="KW-1185">Reference proteome</keyword>
<dbReference type="AlphaFoldDB" id="W6PYB3"/>
<dbReference type="Proteomes" id="UP000030686">
    <property type="component" value="Unassembled WGS sequence"/>
</dbReference>
<dbReference type="STRING" id="1365484.W6PYB3"/>
<accession>W6PYB3</accession>
<protein>
    <submittedName>
        <fullName evidence="2">Genomic scaffold, ProqFM164S01</fullName>
    </submittedName>
</protein>
<keyword evidence="1" id="KW-0175">Coiled coil</keyword>
<reference evidence="2" key="1">
    <citation type="journal article" date="2014" name="Nat. Commun.">
        <title>Multiple recent horizontal transfers of a large genomic region in cheese making fungi.</title>
        <authorList>
            <person name="Cheeseman K."/>
            <person name="Ropars J."/>
            <person name="Renault P."/>
            <person name="Dupont J."/>
            <person name="Gouzy J."/>
            <person name="Branca A."/>
            <person name="Abraham A.L."/>
            <person name="Ceppi M."/>
            <person name="Conseiller E."/>
            <person name="Debuchy R."/>
            <person name="Malagnac F."/>
            <person name="Goarin A."/>
            <person name="Silar P."/>
            <person name="Lacoste S."/>
            <person name="Sallet E."/>
            <person name="Bensimon A."/>
            <person name="Giraud T."/>
            <person name="Brygoo Y."/>
        </authorList>
    </citation>
    <scope>NUCLEOTIDE SEQUENCE [LARGE SCALE GENOMIC DNA]</scope>
    <source>
        <strain evidence="2">FM164</strain>
    </source>
</reference>
<evidence type="ECO:0000313" key="2">
    <source>
        <dbReference type="EMBL" id="CDM29243.1"/>
    </source>
</evidence>